<proteinExistence type="predicted"/>
<feature type="chain" id="PRO_5019063868" evidence="1">
    <location>
        <begin position="23"/>
        <end position="112"/>
    </location>
</feature>
<dbReference type="AlphaFoldDB" id="A0A433QN48"/>
<accession>A0A433QN48</accession>
<feature type="signal peptide" evidence="1">
    <location>
        <begin position="1"/>
        <end position="22"/>
    </location>
</feature>
<sequence>MLTLTLLLLIQEFIDILKEILADGFTAVKFFKRIRVFSSIRKEAEDALRQTLGTIGTEDNDLDQARSLLGNIEFCTAYKFPLPVPNTSAASAYSSVTSFLQLLQFSRCYRHR</sequence>
<comment type="caution">
    <text evidence="2">The sequence shown here is derived from an EMBL/GenBank/DDBJ whole genome shotgun (WGS) entry which is preliminary data.</text>
</comment>
<keyword evidence="3" id="KW-1185">Reference proteome</keyword>
<name>A0A433QN48_9FUNG</name>
<organism evidence="2 3">
    <name type="scientific">Jimgerdemannia flammicorona</name>
    <dbReference type="NCBI Taxonomy" id="994334"/>
    <lineage>
        <taxon>Eukaryota</taxon>
        <taxon>Fungi</taxon>
        <taxon>Fungi incertae sedis</taxon>
        <taxon>Mucoromycota</taxon>
        <taxon>Mucoromycotina</taxon>
        <taxon>Endogonomycetes</taxon>
        <taxon>Endogonales</taxon>
        <taxon>Endogonaceae</taxon>
        <taxon>Jimgerdemannia</taxon>
    </lineage>
</organism>
<keyword evidence="1" id="KW-0732">Signal</keyword>
<protein>
    <submittedName>
        <fullName evidence="2">Uncharacterized protein</fullName>
    </submittedName>
</protein>
<dbReference type="EMBL" id="RBNJ01003183">
    <property type="protein sequence ID" value="RUS31200.1"/>
    <property type="molecule type" value="Genomic_DNA"/>
</dbReference>
<dbReference type="Proteomes" id="UP000274822">
    <property type="component" value="Unassembled WGS sequence"/>
</dbReference>
<evidence type="ECO:0000256" key="1">
    <source>
        <dbReference type="SAM" id="SignalP"/>
    </source>
</evidence>
<evidence type="ECO:0000313" key="2">
    <source>
        <dbReference type="EMBL" id="RUS31200.1"/>
    </source>
</evidence>
<gene>
    <name evidence="2" type="ORF">BC938DRAFT_478272</name>
</gene>
<reference evidence="2 3" key="1">
    <citation type="journal article" date="2018" name="New Phytol.">
        <title>Phylogenomics of Endogonaceae and evolution of mycorrhizas within Mucoromycota.</title>
        <authorList>
            <person name="Chang Y."/>
            <person name="Desiro A."/>
            <person name="Na H."/>
            <person name="Sandor L."/>
            <person name="Lipzen A."/>
            <person name="Clum A."/>
            <person name="Barry K."/>
            <person name="Grigoriev I.V."/>
            <person name="Martin F.M."/>
            <person name="Stajich J.E."/>
            <person name="Smith M.E."/>
            <person name="Bonito G."/>
            <person name="Spatafora J.W."/>
        </authorList>
    </citation>
    <scope>NUCLEOTIDE SEQUENCE [LARGE SCALE GENOMIC DNA]</scope>
    <source>
        <strain evidence="2 3">AD002</strain>
    </source>
</reference>
<evidence type="ECO:0000313" key="3">
    <source>
        <dbReference type="Proteomes" id="UP000274822"/>
    </source>
</evidence>